<reference evidence="1" key="2">
    <citation type="submission" date="2025-09" db="UniProtKB">
        <authorList>
            <consortium name="Ensembl"/>
        </authorList>
    </citation>
    <scope>IDENTIFICATION</scope>
</reference>
<dbReference type="AlphaFoldDB" id="A0A8C3P3S7"/>
<protein>
    <submittedName>
        <fullName evidence="1">Uncharacterized protein</fullName>
    </submittedName>
</protein>
<dbReference type="Ensembl" id="ENSCRFT00000004924.1">
    <property type="protein sequence ID" value="ENSCRFP00000004740.1"/>
    <property type="gene ID" value="ENSCRFG00000003834.1"/>
</dbReference>
<reference evidence="1" key="1">
    <citation type="submission" date="2025-08" db="UniProtKB">
        <authorList>
            <consortium name="Ensembl"/>
        </authorList>
    </citation>
    <scope>IDENTIFICATION</scope>
</reference>
<name>A0A8C3P3S7_9PASS</name>
<sequence length="76" mass="7905">MTLLLNTGGLSLASITFTRTWIVPDFAGSPPSTAVSTSSNELCFSRSNALSSTNSGCFFPPAFSVIVSEKDGLLVS</sequence>
<accession>A0A8C3P3S7</accession>
<proteinExistence type="predicted"/>
<organism evidence="1 2">
    <name type="scientific">Cyanoderma ruficeps</name>
    <name type="common">rufous-capped babbler</name>
    <dbReference type="NCBI Taxonomy" id="181631"/>
    <lineage>
        <taxon>Eukaryota</taxon>
        <taxon>Metazoa</taxon>
        <taxon>Chordata</taxon>
        <taxon>Craniata</taxon>
        <taxon>Vertebrata</taxon>
        <taxon>Euteleostomi</taxon>
        <taxon>Archelosauria</taxon>
        <taxon>Archosauria</taxon>
        <taxon>Dinosauria</taxon>
        <taxon>Saurischia</taxon>
        <taxon>Theropoda</taxon>
        <taxon>Coelurosauria</taxon>
        <taxon>Aves</taxon>
        <taxon>Neognathae</taxon>
        <taxon>Neoaves</taxon>
        <taxon>Telluraves</taxon>
        <taxon>Australaves</taxon>
        <taxon>Passeriformes</taxon>
        <taxon>Sylvioidea</taxon>
        <taxon>Timaliidae</taxon>
        <taxon>Cyanoderma</taxon>
    </lineage>
</organism>
<keyword evidence="2" id="KW-1185">Reference proteome</keyword>
<evidence type="ECO:0000313" key="2">
    <source>
        <dbReference type="Proteomes" id="UP000694396"/>
    </source>
</evidence>
<evidence type="ECO:0000313" key="1">
    <source>
        <dbReference type="Ensembl" id="ENSCRFP00000004740.1"/>
    </source>
</evidence>
<dbReference type="Proteomes" id="UP000694396">
    <property type="component" value="Unplaced"/>
</dbReference>